<dbReference type="PANTHER" id="PTHR43859">
    <property type="entry name" value="ACYL-ACTIVATING ENZYME"/>
    <property type="match status" value="1"/>
</dbReference>
<dbReference type="NCBIfam" id="NF004674">
    <property type="entry name" value="PRK06018.1"/>
    <property type="match status" value="1"/>
</dbReference>
<dbReference type="GO" id="GO:0016874">
    <property type="term" value="F:ligase activity"/>
    <property type="evidence" value="ECO:0007669"/>
    <property type="project" value="UniProtKB-KW"/>
</dbReference>
<evidence type="ECO:0000259" key="6">
    <source>
        <dbReference type="Pfam" id="PF13193"/>
    </source>
</evidence>
<keyword evidence="2 7" id="KW-0436">Ligase</keyword>
<protein>
    <submittedName>
        <fullName evidence="7">Fatty-acid--CoA ligase</fullName>
    </submittedName>
</protein>
<dbReference type="SUPFAM" id="SSF56801">
    <property type="entry name" value="Acetyl-CoA synthetase-like"/>
    <property type="match status" value="1"/>
</dbReference>
<dbReference type="Pfam" id="PF13193">
    <property type="entry name" value="AMP-binding_C"/>
    <property type="match status" value="1"/>
</dbReference>
<feature type="domain" description="AMP-dependent synthetase/ligase" evidence="5">
    <location>
        <begin position="18"/>
        <end position="401"/>
    </location>
</feature>
<dbReference type="Gene3D" id="3.30.300.30">
    <property type="match status" value="1"/>
</dbReference>
<organism evidence="7 8">
    <name type="scientific">Comamonas piscis</name>
    <dbReference type="NCBI Taxonomy" id="1562974"/>
    <lineage>
        <taxon>Bacteria</taxon>
        <taxon>Pseudomonadati</taxon>
        <taxon>Pseudomonadota</taxon>
        <taxon>Betaproteobacteria</taxon>
        <taxon>Burkholderiales</taxon>
        <taxon>Comamonadaceae</taxon>
        <taxon>Comamonas</taxon>
    </lineage>
</organism>
<sequence length="546" mass="59829">MLGLMQKQQLLTSNLLEFAERYHRDTEIVSRRVEGDIHRYTYGEFAQRSRQLAQTLDGMGLAAGTRVASLAWNGYRHMELYYGVGGSGRVIHTLNPRLHPDQVVWIVNHAEDEVLCFDSCFLPIVQAIHARCPTVRQWVALCDADKLPADAGIPGLVAYEAWIAGADGVYQWPEFDENTACGMCYTSGTTGNPKAVLYSHRSTVLHAYGASLPDVMDISSRDVVLPVVPMFHVNAWGLPFSGPLNGAKLVFPGPALDGPSVYALMEAEKVTFAAGVPTVWQMLLSHVQSQGLRFGSLQRTIIGGSACPPAMIKTFQEDYGVTVLHAWGMTELSPLGTVCTLKHKHLALPADTQAQLLAKQGRVIFGVDMKIVGDDGQDQPWDGHTYGDLLVRGPWVVADYYRSEGASPLVTDAQGRDWFPTGDVATIDADGFMQITDRSKDVIKSGGEWISSIDIENIAMAHPAVAMAACVGMAHPKWDERPVVFVALKKDAAVSEQELLAFYQGKMAKWQIPDAVIFVDAIPLGATGKMLKTRLREQFKDYVLPA</sequence>
<dbReference type="KEGG" id="cpis:HS961_14400"/>
<keyword evidence="4" id="KW-0443">Lipid metabolism</keyword>
<accession>A0A7G5EIV5</accession>
<keyword evidence="3" id="KW-0276">Fatty acid metabolism</keyword>
<evidence type="ECO:0000256" key="2">
    <source>
        <dbReference type="ARBA" id="ARBA00022598"/>
    </source>
</evidence>
<evidence type="ECO:0000256" key="1">
    <source>
        <dbReference type="ARBA" id="ARBA00006432"/>
    </source>
</evidence>
<evidence type="ECO:0000256" key="4">
    <source>
        <dbReference type="ARBA" id="ARBA00023098"/>
    </source>
</evidence>
<evidence type="ECO:0000256" key="3">
    <source>
        <dbReference type="ARBA" id="ARBA00022832"/>
    </source>
</evidence>
<dbReference type="AlphaFoldDB" id="A0A7G5EIV5"/>
<dbReference type="InterPro" id="IPR020845">
    <property type="entry name" value="AMP-binding_CS"/>
</dbReference>
<dbReference type="Gene3D" id="3.40.50.12780">
    <property type="entry name" value="N-terminal domain of ligase-like"/>
    <property type="match status" value="1"/>
</dbReference>
<keyword evidence="8" id="KW-1185">Reference proteome</keyword>
<gene>
    <name evidence="7" type="ORF">HS961_14400</name>
</gene>
<dbReference type="InterPro" id="IPR025110">
    <property type="entry name" value="AMP-bd_C"/>
</dbReference>
<dbReference type="PROSITE" id="PS00455">
    <property type="entry name" value="AMP_BINDING"/>
    <property type="match status" value="1"/>
</dbReference>
<proteinExistence type="inferred from homology"/>
<dbReference type="NCBIfam" id="NF004837">
    <property type="entry name" value="PRK06187.1"/>
    <property type="match status" value="1"/>
</dbReference>
<dbReference type="Proteomes" id="UP000515240">
    <property type="component" value="Chromosome"/>
</dbReference>
<dbReference type="CDD" id="cd12119">
    <property type="entry name" value="ttLC_FACS_AlkK_like"/>
    <property type="match status" value="1"/>
</dbReference>
<evidence type="ECO:0000313" key="7">
    <source>
        <dbReference type="EMBL" id="QMV73930.1"/>
    </source>
</evidence>
<dbReference type="EMBL" id="CP058554">
    <property type="protein sequence ID" value="QMV73930.1"/>
    <property type="molecule type" value="Genomic_DNA"/>
</dbReference>
<feature type="domain" description="AMP-binding enzyme C-terminal" evidence="6">
    <location>
        <begin position="455"/>
        <end position="529"/>
    </location>
</feature>
<reference evidence="7 8" key="1">
    <citation type="journal article" date="2020" name="G3 (Bethesda)">
        <title>CeMbio - The Caenorhabditis elegans Microbiome Resource.</title>
        <authorList>
            <person name="Dirksen P."/>
            <person name="Assie A."/>
            <person name="Zimmermann J."/>
            <person name="Zhang F."/>
            <person name="Tietje A.M."/>
            <person name="Marsh S.A."/>
            <person name="Felix M.A."/>
            <person name="Shapira M."/>
            <person name="Kaleta C."/>
            <person name="Schulenburg H."/>
            <person name="Samuel B."/>
        </authorList>
    </citation>
    <scope>NUCLEOTIDE SEQUENCE [LARGE SCALE GENOMIC DNA]</scope>
    <source>
        <strain evidence="7 8">BIGb0172</strain>
    </source>
</reference>
<dbReference type="FunFam" id="3.30.300.30:FF:000008">
    <property type="entry name" value="2,3-dihydroxybenzoate-AMP ligase"/>
    <property type="match status" value="1"/>
</dbReference>
<dbReference type="InterPro" id="IPR045851">
    <property type="entry name" value="AMP-bd_C_sf"/>
</dbReference>
<dbReference type="InterPro" id="IPR042099">
    <property type="entry name" value="ANL_N_sf"/>
</dbReference>
<evidence type="ECO:0000259" key="5">
    <source>
        <dbReference type="Pfam" id="PF00501"/>
    </source>
</evidence>
<dbReference type="RefSeq" id="WP_182323098.1">
    <property type="nucleotide sequence ID" value="NZ_CP058554.1"/>
</dbReference>
<dbReference type="Pfam" id="PF00501">
    <property type="entry name" value="AMP-binding"/>
    <property type="match status" value="1"/>
</dbReference>
<name>A0A7G5EIV5_9BURK</name>
<dbReference type="PANTHER" id="PTHR43859:SF4">
    <property type="entry name" value="BUTANOATE--COA LIGASE AAE1-RELATED"/>
    <property type="match status" value="1"/>
</dbReference>
<comment type="similarity">
    <text evidence="1">Belongs to the ATP-dependent AMP-binding enzyme family.</text>
</comment>
<dbReference type="InterPro" id="IPR000873">
    <property type="entry name" value="AMP-dep_synth/lig_dom"/>
</dbReference>
<dbReference type="GO" id="GO:0006631">
    <property type="term" value="P:fatty acid metabolic process"/>
    <property type="evidence" value="ECO:0007669"/>
    <property type="project" value="UniProtKB-KW"/>
</dbReference>
<evidence type="ECO:0000313" key="8">
    <source>
        <dbReference type="Proteomes" id="UP000515240"/>
    </source>
</evidence>
<dbReference type="NCBIfam" id="NF005426">
    <property type="entry name" value="PRK07008.1"/>
    <property type="match status" value="1"/>
</dbReference>